<dbReference type="Gene3D" id="6.10.340.10">
    <property type="match status" value="1"/>
</dbReference>
<gene>
    <name evidence="3" type="ORF">CcCBS67573_g04193</name>
</gene>
<sequence length="1202" mass="128856">MPNMMAAVAESYTVDTLGDSATLGDVTRRAEKPGLPTVVPAGATLGLMAGAGPGEVRRQSSGGGGGAMLSEDRPQGVEQPSLDPTPQLHQSEDGDVDDTLDEADSMTVNAGHSANTLLHDTHKHVPQSILINDSAVYSDPHAFLSFADTSLAENMIPKILVPSDENTPAQSAESTPAPPEIRLLAKPSITLSNANIHENGKTAGLLAPPDGLDIDDDEEVSDISDDDMGAASSTNDNIAASQDEEEEEEEDASEEESSDEDDDSMSLGDLGADDEILPTDDSETVLYKQCLRDAKLETKELQNCVDSAAKYLFDLKASEINLEEILIKADFHPLLISQLQDIETKHDQRSAMARAKLEHSRSYAISACTAHAHLANNTFLARRKVLREELSNNLSLNVSHLEKEHVRLYQRLPPTDTLGALRDPVAIKGKRKELHEVTTRRTAPLHQSIPSWVFSMSTTSGPNMSDGNTHSRRGKRRRIVNPIPLACEGLSAGDVEDDVAMIRILRRIRTVPTVAPALVGRACAVAIPDMSSHFNERSLLLNKMMAVLYGKMVGKSDLGVRGINSSQAATPHSGVPVKSNLNNRESSTFLHSKQVEPAQARKRRAFDKSTFNKQQLSPQTAAANSGTMKLVPAKDAPLKTHLLFYFTLCAVVSLIASVLIAGIFVVVSLVSLSATSTNLLTKQASDALAASSVAHSAALFEAAIDSVVSAAATVATATGDSFRQDYSVRAEDSFYGTDAFLSNPVLQPPTAEDFPGMNISETHSVWILAGSTSRTPPQLTQQQTATLNAVAHVDTFLRPLYNLNPEVLSLQIGFEDGIFKSYPGTGDNLSQGPYDPRQRSWYTQAKANQQSRASYIVAPPYLSAFGRGWVLTCAKSIYSTVDNSFIGVTSIQSPLPEFSKLLSSFSYSNSSVAIFSADAAGIMLASSTVQFNVITPGTPAYSFINSTNPALSNDFWQNTILPSLNSNIDTTTTNYGSANYKDPSTGTPYLILWKTLSNYASDSAANSKKPSWVAVGAVPVSNIQSTVDQATANLKSALPLTLGVSVGVFAGTLALVLAMVIFFANQIVKPLRALSDESSRITNNIGGKDLFEGVRDVTSGDGSPGAYDDMISGVDEMDAFKDSFYNMVQTIREGSVRTVKKAELSGNAFMRDTRIPEWDDKQQAKSVVALLPDHPPQYEEAAPQPPSGSGAGPSYSTFSKSG</sequence>
<dbReference type="Gene3D" id="3.30.450.20">
    <property type="entry name" value="PAS domain"/>
    <property type="match status" value="1"/>
</dbReference>
<feature type="region of interest" description="Disordered" evidence="1">
    <location>
        <begin position="18"/>
        <end position="100"/>
    </location>
</feature>
<dbReference type="Proteomes" id="UP000320333">
    <property type="component" value="Unassembled WGS sequence"/>
</dbReference>
<keyword evidence="2" id="KW-0812">Transmembrane</keyword>
<evidence type="ECO:0000256" key="1">
    <source>
        <dbReference type="SAM" id="MobiDB-lite"/>
    </source>
</evidence>
<feature type="compositionally biased region" description="Polar residues" evidence="1">
    <location>
        <begin position="231"/>
        <end position="240"/>
    </location>
</feature>
<dbReference type="OrthoDB" id="2150145at2759"/>
<feature type="compositionally biased region" description="Low complexity" evidence="1">
    <location>
        <begin position="40"/>
        <end position="50"/>
    </location>
</feature>
<comment type="caution">
    <text evidence="3">The sequence shown here is derived from an EMBL/GenBank/DDBJ whole genome shotgun (WGS) entry which is preliminary data.</text>
</comment>
<accession>A0A507FFL9</accession>
<name>A0A507FFL9_9FUNG</name>
<keyword evidence="4" id="KW-1185">Reference proteome</keyword>
<feature type="compositionally biased region" description="Basic and acidic residues" evidence="1">
    <location>
        <begin position="1154"/>
        <end position="1163"/>
    </location>
</feature>
<feature type="region of interest" description="Disordered" evidence="1">
    <location>
        <begin position="1154"/>
        <end position="1202"/>
    </location>
</feature>
<feature type="compositionally biased region" description="Acidic residues" evidence="1">
    <location>
        <begin position="242"/>
        <end position="264"/>
    </location>
</feature>
<keyword evidence="2" id="KW-1133">Transmembrane helix</keyword>
<proteinExistence type="predicted"/>
<dbReference type="AlphaFoldDB" id="A0A507FFL9"/>
<reference evidence="3 4" key="1">
    <citation type="journal article" date="2019" name="Sci. Rep.">
        <title>Comparative genomics of chytrid fungi reveal insights into the obligate biotrophic and pathogenic lifestyle of Synchytrium endobioticum.</title>
        <authorList>
            <person name="van de Vossenberg B.T.L.H."/>
            <person name="Warris S."/>
            <person name="Nguyen H.D.T."/>
            <person name="van Gent-Pelzer M.P.E."/>
            <person name="Joly D.L."/>
            <person name="van de Geest H.C."/>
            <person name="Bonants P.J.M."/>
            <person name="Smith D.S."/>
            <person name="Levesque C.A."/>
            <person name="van der Lee T.A.J."/>
        </authorList>
    </citation>
    <scope>NUCLEOTIDE SEQUENCE [LARGE SCALE GENOMIC DNA]</scope>
    <source>
        <strain evidence="3 4">CBS 675.73</strain>
    </source>
</reference>
<organism evidence="3 4">
    <name type="scientific">Chytriomyces confervae</name>
    <dbReference type="NCBI Taxonomy" id="246404"/>
    <lineage>
        <taxon>Eukaryota</taxon>
        <taxon>Fungi</taxon>
        <taxon>Fungi incertae sedis</taxon>
        <taxon>Chytridiomycota</taxon>
        <taxon>Chytridiomycota incertae sedis</taxon>
        <taxon>Chytridiomycetes</taxon>
        <taxon>Chytridiales</taxon>
        <taxon>Chytriomycetaceae</taxon>
        <taxon>Chytriomyces</taxon>
    </lineage>
</organism>
<evidence type="ECO:0000313" key="3">
    <source>
        <dbReference type="EMBL" id="TPX74535.1"/>
    </source>
</evidence>
<feature type="transmembrane region" description="Helical" evidence="2">
    <location>
        <begin position="1040"/>
        <end position="1064"/>
    </location>
</feature>
<protein>
    <recommendedName>
        <fullName evidence="5">HAMP domain-containing protein</fullName>
    </recommendedName>
</protein>
<dbReference type="EMBL" id="QEAP01000121">
    <property type="protein sequence ID" value="TPX74535.1"/>
    <property type="molecule type" value="Genomic_DNA"/>
</dbReference>
<feature type="transmembrane region" description="Helical" evidence="2">
    <location>
        <begin position="642"/>
        <end position="672"/>
    </location>
</feature>
<keyword evidence="2" id="KW-0472">Membrane</keyword>
<feature type="region of interest" description="Disordered" evidence="1">
    <location>
        <begin position="200"/>
        <end position="278"/>
    </location>
</feature>
<feature type="compositionally biased region" description="Acidic residues" evidence="1">
    <location>
        <begin position="212"/>
        <end position="228"/>
    </location>
</feature>
<evidence type="ECO:0000313" key="4">
    <source>
        <dbReference type="Proteomes" id="UP000320333"/>
    </source>
</evidence>
<evidence type="ECO:0000256" key="2">
    <source>
        <dbReference type="SAM" id="Phobius"/>
    </source>
</evidence>
<evidence type="ECO:0008006" key="5">
    <source>
        <dbReference type="Google" id="ProtNLM"/>
    </source>
</evidence>